<dbReference type="Pfam" id="PF02397">
    <property type="entry name" value="Bac_transf"/>
    <property type="match status" value="1"/>
</dbReference>
<keyword evidence="2" id="KW-0812">Transmembrane</keyword>
<keyword evidence="2" id="KW-1133">Transmembrane helix</keyword>
<organism evidence="4 5">
    <name type="scientific">Candidatus Gemmiger excrementipullorum</name>
    <dbReference type="NCBI Taxonomy" id="2838610"/>
    <lineage>
        <taxon>Bacteria</taxon>
        <taxon>Bacillati</taxon>
        <taxon>Bacillota</taxon>
        <taxon>Clostridia</taxon>
        <taxon>Eubacteriales</taxon>
        <taxon>Gemmiger</taxon>
    </lineage>
</organism>
<reference evidence="4" key="2">
    <citation type="submission" date="2021-04" db="EMBL/GenBank/DDBJ databases">
        <authorList>
            <person name="Gilroy R."/>
        </authorList>
    </citation>
    <scope>NUCLEOTIDE SEQUENCE</scope>
    <source>
        <strain evidence="4">ChiHecec2B26-7398</strain>
    </source>
</reference>
<protein>
    <submittedName>
        <fullName evidence="4">Sugar transferase</fullName>
    </submittedName>
</protein>
<dbReference type="EMBL" id="DXEI01000029">
    <property type="protein sequence ID" value="HIX94126.1"/>
    <property type="molecule type" value="Genomic_DNA"/>
</dbReference>
<evidence type="ECO:0000259" key="3">
    <source>
        <dbReference type="Pfam" id="PF02397"/>
    </source>
</evidence>
<dbReference type="PANTHER" id="PTHR30576:SF10">
    <property type="entry name" value="SLL5057 PROTEIN"/>
    <property type="match status" value="1"/>
</dbReference>
<feature type="domain" description="Bacterial sugar transferase" evidence="3">
    <location>
        <begin position="7"/>
        <end position="185"/>
    </location>
</feature>
<feature type="transmembrane region" description="Helical" evidence="2">
    <location>
        <begin position="12"/>
        <end position="33"/>
    </location>
</feature>
<reference evidence="4" key="1">
    <citation type="journal article" date="2021" name="PeerJ">
        <title>Extensive microbial diversity within the chicken gut microbiome revealed by metagenomics and culture.</title>
        <authorList>
            <person name="Gilroy R."/>
            <person name="Ravi A."/>
            <person name="Getino M."/>
            <person name="Pursley I."/>
            <person name="Horton D.L."/>
            <person name="Alikhan N.F."/>
            <person name="Baker D."/>
            <person name="Gharbi K."/>
            <person name="Hall N."/>
            <person name="Watson M."/>
            <person name="Adriaenssens E.M."/>
            <person name="Foster-Nyarko E."/>
            <person name="Jarju S."/>
            <person name="Secka A."/>
            <person name="Antonio M."/>
            <person name="Oren A."/>
            <person name="Chaudhuri R.R."/>
            <person name="La Ragione R."/>
            <person name="Hildebrand F."/>
            <person name="Pallen M.J."/>
        </authorList>
    </citation>
    <scope>NUCLEOTIDE SEQUENCE</scope>
    <source>
        <strain evidence="4">ChiHecec2B26-7398</strain>
    </source>
</reference>
<keyword evidence="2" id="KW-0472">Membrane</keyword>
<gene>
    <name evidence="4" type="ORF">H9846_01535</name>
</gene>
<evidence type="ECO:0000256" key="1">
    <source>
        <dbReference type="ARBA" id="ARBA00006464"/>
    </source>
</evidence>
<keyword evidence="4" id="KW-0808">Transferase</keyword>
<dbReference type="AlphaFoldDB" id="A0A9D1XZZ0"/>
<dbReference type="PANTHER" id="PTHR30576">
    <property type="entry name" value="COLANIC BIOSYNTHESIS UDP-GLUCOSE LIPID CARRIER TRANSFERASE"/>
    <property type="match status" value="1"/>
</dbReference>
<name>A0A9D1XZZ0_9FIRM</name>
<evidence type="ECO:0000256" key="2">
    <source>
        <dbReference type="SAM" id="Phobius"/>
    </source>
</evidence>
<dbReference type="GO" id="GO:0016780">
    <property type="term" value="F:phosphotransferase activity, for other substituted phosphate groups"/>
    <property type="evidence" value="ECO:0007669"/>
    <property type="project" value="TreeGrafter"/>
</dbReference>
<dbReference type="InterPro" id="IPR003362">
    <property type="entry name" value="Bact_transf"/>
</dbReference>
<comment type="similarity">
    <text evidence="1">Belongs to the bacterial sugar transferase family.</text>
</comment>
<sequence>MYQRCFKRILDFVLSLAAAVVLAIPMAAIAVWVKCDSPGPVFFRQRRVGRGKVHFNILKFRTMRGDTPHDVPTHLLQNPDSYITKSGAFLRKTSLDELPQIYNILAGQMSIIGPRPALYNQYDLIEARDRVHANDIRPGLTGLAQVNGRDELPIDVKARYDGEYAAHVTFGMDCRIFFRSFAYVFQRRGVVEGGTGALQDPADRDPSK</sequence>
<accession>A0A9D1XZZ0</accession>
<evidence type="ECO:0000313" key="5">
    <source>
        <dbReference type="Proteomes" id="UP000886751"/>
    </source>
</evidence>
<comment type="caution">
    <text evidence="4">The sequence shown here is derived from an EMBL/GenBank/DDBJ whole genome shotgun (WGS) entry which is preliminary data.</text>
</comment>
<dbReference type="Proteomes" id="UP000886751">
    <property type="component" value="Unassembled WGS sequence"/>
</dbReference>
<evidence type="ECO:0000313" key="4">
    <source>
        <dbReference type="EMBL" id="HIX94126.1"/>
    </source>
</evidence>
<proteinExistence type="inferred from homology"/>